<dbReference type="InterPro" id="IPR039421">
    <property type="entry name" value="Type_1_exporter"/>
</dbReference>
<dbReference type="EMBL" id="BOPH01000043">
    <property type="protein sequence ID" value="GIJ68529.1"/>
    <property type="molecule type" value="Genomic_DNA"/>
</dbReference>
<dbReference type="InterPro" id="IPR003439">
    <property type="entry name" value="ABC_transporter-like_ATP-bd"/>
</dbReference>
<keyword evidence="5 7" id="KW-1133">Transmembrane helix</keyword>
<proteinExistence type="predicted"/>
<keyword evidence="6 7" id="KW-0472">Membrane</keyword>
<organism evidence="9 10">
    <name type="scientific">Virgisporangium ochraceum</name>
    <dbReference type="NCBI Taxonomy" id="65505"/>
    <lineage>
        <taxon>Bacteria</taxon>
        <taxon>Bacillati</taxon>
        <taxon>Actinomycetota</taxon>
        <taxon>Actinomycetes</taxon>
        <taxon>Micromonosporales</taxon>
        <taxon>Micromonosporaceae</taxon>
        <taxon>Virgisporangium</taxon>
    </lineage>
</organism>
<gene>
    <name evidence="9" type="ORF">Voc01_034460</name>
</gene>
<dbReference type="GO" id="GO:0005524">
    <property type="term" value="F:ATP binding"/>
    <property type="evidence" value="ECO:0007669"/>
    <property type="project" value="UniProtKB-KW"/>
</dbReference>
<protein>
    <submittedName>
        <fullName evidence="9">ABC transporter permease</fullName>
    </submittedName>
</protein>
<keyword evidence="4" id="KW-0067">ATP-binding</keyword>
<comment type="subcellular location">
    <subcellularLocation>
        <location evidence="1">Cell membrane</location>
        <topology evidence="1">Multi-pass membrane protein</topology>
    </subcellularLocation>
</comment>
<comment type="caution">
    <text evidence="9">The sequence shown here is derived from an EMBL/GenBank/DDBJ whole genome shotgun (WGS) entry which is preliminary data.</text>
</comment>
<evidence type="ECO:0000256" key="4">
    <source>
        <dbReference type="ARBA" id="ARBA00022840"/>
    </source>
</evidence>
<dbReference type="GO" id="GO:0005886">
    <property type="term" value="C:plasma membrane"/>
    <property type="evidence" value="ECO:0007669"/>
    <property type="project" value="UniProtKB-SubCell"/>
</dbReference>
<feature type="transmembrane region" description="Helical" evidence="7">
    <location>
        <begin position="58"/>
        <end position="77"/>
    </location>
</feature>
<dbReference type="SUPFAM" id="SSF52540">
    <property type="entry name" value="P-loop containing nucleoside triphosphate hydrolases"/>
    <property type="match status" value="1"/>
</dbReference>
<feature type="transmembrane region" description="Helical" evidence="7">
    <location>
        <begin position="245"/>
        <end position="267"/>
    </location>
</feature>
<evidence type="ECO:0000256" key="7">
    <source>
        <dbReference type="SAM" id="Phobius"/>
    </source>
</evidence>
<dbReference type="InterPro" id="IPR003593">
    <property type="entry name" value="AAA+_ATPase"/>
</dbReference>
<dbReference type="CDD" id="cd03228">
    <property type="entry name" value="ABCC_MRP_Like"/>
    <property type="match status" value="1"/>
</dbReference>
<dbReference type="InterPro" id="IPR027417">
    <property type="entry name" value="P-loop_NTPase"/>
</dbReference>
<dbReference type="Gene3D" id="3.40.50.300">
    <property type="entry name" value="P-loop containing nucleotide triphosphate hydrolases"/>
    <property type="match status" value="1"/>
</dbReference>
<feature type="domain" description="ABC transporter" evidence="8">
    <location>
        <begin position="339"/>
        <end position="579"/>
    </location>
</feature>
<evidence type="ECO:0000256" key="3">
    <source>
        <dbReference type="ARBA" id="ARBA00022741"/>
    </source>
</evidence>
<keyword evidence="3" id="KW-0547">Nucleotide-binding</keyword>
<feature type="transmembrane region" description="Helical" evidence="7">
    <location>
        <begin position="158"/>
        <end position="175"/>
    </location>
</feature>
<dbReference type="GO" id="GO:0016887">
    <property type="term" value="F:ATP hydrolysis activity"/>
    <property type="evidence" value="ECO:0007669"/>
    <property type="project" value="InterPro"/>
</dbReference>
<dbReference type="PROSITE" id="PS50893">
    <property type="entry name" value="ABC_TRANSPORTER_2"/>
    <property type="match status" value="1"/>
</dbReference>
<dbReference type="PANTHER" id="PTHR24221:SF654">
    <property type="entry name" value="ATP-BINDING CASSETTE SUB-FAMILY B MEMBER 6"/>
    <property type="match status" value="1"/>
</dbReference>
<dbReference type="InterPro" id="IPR036640">
    <property type="entry name" value="ABC1_TM_sf"/>
</dbReference>
<feature type="transmembrane region" description="Helical" evidence="7">
    <location>
        <begin position="130"/>
        <end position="152"/>
    </location>
</feature>
<keyword evidence="2 7" id="KW-0812">Transmembrane</keyword>
<dbReference type="AlphaFoldDB" id="A0A8J4EBF1"/>
<name>A0A8J4EBF1_9ACTN</name>
<dbReference type="Proteomes" id="UP000635606">
    <property type="component" value="Unassembled WGS sequence"/>
</dbReference>
<dbReference type="SMART" id="SM00382">
    <property type="entry name" value="AAA"/>
    <property type="match status" value="1"/>
</dbReference>
<accession>A0A8J4EBF1</accession>
<reference evidence="9" key="1">
    <citation type="submission" date="2021-01" db="EMBL/GenBank/DDBJ databases">
        <title>Whole genome shotgun sequence of Virgisporangium ochraceum NBRC 16418.</title>
        <authorList>
            <person name="Komaki H."/>
            <person name="Tamura T."/>
        </authorList>
    </citation>
    <scope>NUCLEOTIDE SEQUENCE</scope>
    <source>
        <strain evidence="9">NBRC 16418</strain>
    </source>
</reference>
<dbReference type="RefSeq" id="WP_203928475.1">
    <property type="nucleotide sequence ID" value="NZ_BOPH01000043.1"/>
</dbReference>
<evidence type="ECO:0000256" key="2">
    <source>
        <dbReference type="ARBA" id="ARBA00022692"/>
    </source>
</evidence>
<sequence length="585" mass="62436">MTDWARLLLHMTRRSFRAGRRQAVLLCVLTVGHAGVIAAIGLSQRELVDDSAAGDTRGVVAAIALGALAYTVSAVAARIGNNLRAFLAGRVRGAQNEEVQRLVSSIPTINHLEYAPHIDRWNRIFDSSHALAAMPWSALESLVTVLGLVVTVGLLASVSPWLCLLAALGVPLYLANRRADRLLRDARDAGTEPLRREQRLHEACVEPEPAKEILVSGGGADLSRRAAGFWDEAADRETRARLRGAAWQGAAWTLYAVAFAGALTLVADLIRAGEASVGTAVLVVSLATQLQSQLRTVLESLAASAEAGQVVSHYWWLRRYAAAARRSGAAAPVTLSAGIEVTGVSFRYPGGDHDVLRDVTLRLPAGSVVAVVGANGAGKSTLVKLLTGLYEPTTGRITVDGAPLSDVDPDAWRARLSGVFQDFARLRLLVRETVGIGNVRFVRDRAAVRSAVERAGAPTELGLETQLGAAFGGVEPSLGQWQRLALARSLMRGAPLCLVLDEPTAALDPLAERELFDHFVSQVRGATARGAVTVLVAHRFTTVRMADHIVVLDGGRVTEQGGHDDLMAAGGAYADLYRLQERAYR</sequence>
<dbReference type="Gene3D" id="1.20.1560.10">
    <property type="entry name" value="ABC transporter type 1, transmembrane domain"/>
    <property type="match status" value="1"/>
</dbReference>
<evidence type="ECO:0000313" key="10">
    <source>
        <dbReference type="Proteomes" id="UP000635606"/>
    </source>
</evidence>
<keyword evidence="10" id="KW-1185">Reference proteome</keyword>
<evidence type="ECO:0000259" key="8">
    <source>
        <dbReference type="PROSITE" id="PS50893"/>
    </source>
</evidence>
<evidence type="ECO:0000256" key="6">
    <source>
        <dbReference type="ARBA" id="ARBA00023136"/>
    </source>
</evidence>
<evidence type="ECO:0000256" key="1">
    <source>
        <dbReference type="ARBA" id="ARBA00004651"/>
    </source>
</evidence>
<dbReference type="Pfam" id="PF00005">
    <property type="entry name" value="ABC_tran"/>
    <property type="match status" value="1"/>
</dbReference>
<evidence type="ECO:0000313" key="9">
    <source>
        <dbReference type="EMBL" id="GIJ68529.1"/>
    </source>
</evidence>
<dbReference type="SUPFAM" id="SSF90123">
    <property type="entry name" value="ABC transporter transmembrane region"/>
    <property type="match status" value="1"/>
</dbReference>
<dbReference type="GO" id="GO:0034040">
    <property type="term" value="F:ATPase-coupled lipid transmembrane transporter activity"/>
    <property type="evidence" value="ECO:0007669"/>
    <property type="project" value="TreeGrafter"/>
</dbReference>
<evidence type="ECO:0000256" key="5">
    <source>
        <dbReference type="ARBA" id="ARBA00022989"/>
    </source>
</evidence>
<dbReference type="PANTHER" id="PTHR24221">
    <property type="entry name" value="ATP-BINDING CASSETTE SUB-FAMILY B"/>
    <property type="match status" value="1"/>
</dbReference>